<feature type="binding site" evidence="14">
    <location>
        <position position="189"/>
    </location>
    <ligand>
        <name>substrate</name>
    </ligand>
</feature>
<proteinExistence type="inferred from homology"/>
<dbReference type="InterPro" id="IPR016193">
    <property type="entry name" value="Cytidine_deaminase-like"/>
</dbReference>
<comment type="catalytic activity">
    <reaction evidence="12">
        <text>5-amino-6-(5-phospho-D-ribitylamino)uracil + NADP(+) = 5-amino-6-(5-phospho-D-ribosylamino)uracil + NADPH + H(+)</text>
        <dbReference type="Rhea" id="RHEA:17845"/>
        <dbReference type="ChEBI" id="CHEBI:15378"/>
        <dbReference type="ChEBI" id="CHEBI:57783"/>
        <dbReference type="ChEBI" id="CHEBI:58349"/>
        <dbReference type="ChEBI" id="CHEBI:58421"/>
        <dbReference type="ChEBI" id="CHEBI:58453"/>
        <dbReference type="EC" id="1.1.1.193"/>
    </reaction>
</comment>
<dbReference type="Gene3D" id="3.40.430.10">
    <property type="entry name" value="Dihydrofolate Reductase, subunit A"/>
    <property type="match status" value="1"/>
</dbReference>
<feature type="active site" description="Proton donor" evidence="13">
    <location>
        <position position="56"/>
    </location>
</feature>
<dbReference type="NCBIfam" id="TIGR00326">
    <property type="entry name" value="eubact_ribD"/>
    <property type="match status" value="1"/>
</dbReference>
<comment type="cofactor">
    <cofactor evidence="12 15">
        <name>Zn(2+)</name>
        <dbReference type="ChEBI" id="CHEBI:29105"/>
    </cofactor>
    <text evidence="12 15">Binds 1 zinc ion.</text>
</comment>
<keyword evidence="8 12" id="KW-0862">Zinc</keyword>
<accession>A0A9D1JXT5</accession>
<comment type="caution">
    <text evidence="17">The sequence shown here is derived from an EMBL/GenBank/DDBJ whole genome shotgun (WGS) entry which is preliminary data.</text>
</comment>
<comment type="pathway">
    <text evidence="2 12">Cofactor biosynthesis; riboflavin biosynthesis; 5-amino-6-(D-ribitylamino)uracil from GTP: step 2/4.</text>
</comment>
<evidence type="ECO:0000313" key="18">
    <source>
        <dbReference type="Proteomes" id="UP000886865"/>
    </source>
</evidence>
<dbReference type="InterPro" id="IPR050765">
    <property type="entry name" value="Riboflavin_Biosynth_HTPR"/>
</dbReference>
<feature type="binding site" evidence="14">
    <location>
        <position position="201"/>
    </location>
    <ligand>
        <name>NADP(+)</name>
        <dbReference type="ChEBI" id="CHEBI:58349"/>
    </ligand>
</feature>
<comment type="pathway">
    <text evidence="3 12">Cofactor biosynthesis; riboflavin biosynthesis; 5-amino-6-(D-ribitylamino)uracil from GTP: step 3/4.</text>
</comment>
<dbReference type="EC" id="1.1.1.193" evidence="12"/>
<evidence type="ECO:0000256" key="9">
    <source>
        <dbReference type="ARBA" id="ARBA00022857"/>
    </source>
</evidence>
<dbReference type="PROSITE" id="PS51747">
    <property type="entry name" value="CYT_DCMP_DEAMINASES_2"/>
    <property type="match status" value="1"/>
</dbReference>
<evidence type="ECO:0000256" key="1">
    <source>
        <dbReference type="ARBA" id="ARBA00002151"/>
    </source>
</evidence>
<dbReference type="GO" id="GO:0008703">
    <property type="term" value="F:5-amino-6-(5-phosphoribosylamino)uracil reductase activity"/>
    <property type="evidence" value="ECO:0007669"/>
    <property type="project" value="UniProtKB-EC"/>
</dbReference>
<reference evidence="17" key="1">
    <citation type="submission" date="2020-10" db="EMBL/GenBank/DDBJ databases">
        <authorList>
            <person name="Gilroy R."/>
        </authorList>
    </citation>
    <scope>NUCLEOTIDE SEQUENCE</scope>
    <source>
        <strain evidence="17">CHK152-2871</strain>
    </source>
</reference>
<evidence type="ECO:0000256" key="2">
    <source>
        <dbReference type="ARBA" id="ARBA00004882"/>
    </source>
</evidence>
<dbReference type="GO" id="GO:0009231">
    <property type="term" value="P:riboflavin biosynthetic process"/>
    <property type="evidence" value="ECO:0007669"/>
    <property type="project" value="UniProtKB-KW"/>
</dbReference>
<dbReference type="Pfam" id="PF00383">
    <property type="entry name" value="dCMP_cyt_deam_1"/>
    <property type="match status" value="1"/>
</dbReference>
<evidence type="ECO:0000256" key="3">
    <source>
        <dbReference type="ARBA" id="ARBA00004910"/>
    </source>
</evidence>
<name>A0A9D1JXT5_9BACT</name>
<dbReference type="NCBIfam" id="TIGR00227">
    <property type="entry name" value="ribD_Cterm"/>
    <property type="match status" value="1"/>
</dbReference>
<comment type="similarity">
    <text evidence="5 12">In the C-terminal section; belongs to the HTP reductase family.</text>
</comment>
<evidence type="ECO:0000256" key="5">
    <source>
        <dbReference type="ARBA" id="ARBA00007417"/>
    </source>
</evidence>
<gene>
    <name evidence="17" type="primary">ribD</name>
    <name evidence="17" type="ORF">IAA86_05635</name>
</gene>
<feature type="binding site" evidence="14">
    <location>
        <position position="159"/>
    </location>
    <ligand>
        <name>NADP(+)</name>
        <dbReference type="ChEBI" id="CHEBI:58349"/>
    </ligand>
</feature>
<evidence type="ECO:0000256" key="8">
    <source>
        <dbReference type="ARBA" id="ARBA00022833"/>
    </source>
</evidence>
<evidence type="ECO:0000313" key="17">
    <source>
        <dbReference type="EMBL" id="HIS74480.1"/>
    </source>
</evidence>
<dbReference type="Pfam" id="PF01872">
    <property type="entry name" value="RibD_C"/>
    <property type="match status" value="1"/>
</dbReference>
<dbReference type="EC" id="3.5.4.26" evidence="12"/>
<evidence type="ECO:0000256" key="13">
    <source>
        <dbReference type="PIRSR" id="PIRSR006769-1"/>
    </source>
</evidence>
<evidence type="ECO:0000259" key="16">
    <source>
        <dbReference type="PROSITE" id="PS51747"/>
    </source>
</evidence>
<feature type="binding site" evidence="14">
    <location>
        <position position="173"/>
    </location>
    <ligand>
        <name>substrate</name>
    </ligand>
</feature>
<evidence type="ECO:0000256" key="12">
    <source>
        <dbReference type="PIRNR" id="PIRNR006769"/>
    </source>
</evidence>
<dbReference type="InterPro" id="IPR024072">
    <property type="entry name" value="DHFR-like_dom_sf"/>
</dbReference>
<keyword evidence="12 17" id="KW-0378">Hydrolase</keyword>
<comment type="function">
    <text evidence="1 12">Converts 2,5-diamino-6-(ribosylamino)-4(3h)-pyrimidinone 5'-phosphate into 5-amino-6-(ribosylamino)-2,4(1h,3h)-pyrimidinedione 5'-phosphate.</text>
</comment>
<dbReference type="InterPro" id="IPR002734">
    <property type="entry name" value="RibDG_C"/>
</dbReference>
<dbReference type="PANTHER" id="PTHR38011">
    <property type="entry name" value="DIHYDROFOLATE REDUCTASE FAMILY PROTEIN (AFU_ORTHOLOGUE AFUA_8G06820)"/>
    <property type="match status" value="1"/>
</dbReference>
<keyword evidence="11" id="KW-0511">Multifunctional enzyme</keyword>
<dbReference type="SUPFAM" id="SSF53927">
    <property type="entry name" value="Cytidine deaminase-like"/>
    <property type="match status" value="1"/>
</dbReference>
<dbReference type="GO" id="GO:0008835">
    <property type="term" value="F:diaminohydroxyphosphoribosylaminopyrimidine deaminase activity"/>
    <property type="evidence" value="ECO:0007669"/>
    <property type="project" value="UniProtKB-EC"/>
</dbReference>
<evidence type="ECO:0000256" key="7">
    <source>
        <dbReference type="ARBA" id="ARBA00022723"/>
    </source>
</evidence>
<feature type="binding site" evidence="14">
    <location>
        <position position="209"/>
    </location>
    <ligand>
        <name>substrate</name>
    </ligand>
</feature>
<feature type="binding site" evidence="14">
    <location>
        <position position="212"/>
    </location>
    <ligand>
        <name>substrate</name>
    </ligand>
</feature>
<dbReference type="Gene3D" id="3.40.140.10">
    <property type="entry name" value="Cytidine Deaminase, domain 2"/>
    <property type="match status" value="1"/>
</dbReference>
<organism evidence="17 18">
    <name type="scientific">Candidatus Galligastranaerophilus intestinavium</name>
    <dbReference type="NCBI Taxonomy" id="2840836"/>
    <lineage>
        <taxon>Bacteria</taxon>
        <taxon>Candidatus Galligastranaerophilus</taxon>
    </lineage>
</organism>
<feature type="domain" description="CMP/dCMP-type deaminase" evidence="16">
    <location>
        <begin position="3"/>
        <end position="128"/>
    </location>
</feature>
<dbReference type="CDD" id="cd01284">
    <property type="entry name" value="Riboflavin_deaminase-reductase"/>
    <property type="match status" value="1"/>
</dbReference>
<keyword evidence="7 12" id="KW-0479">Metal-binding</keyword>
<feature type="binding site" evidence="14">
    <location>
        <position position="175"/>
    </location>
    <ligand>
        <name>NADP(+)</name>
        <dbReference type="ChEBI" id="CHEBI:58349"/>
    </ligand>
</feature>
<dbReference type="EMBL" id="DVJQ01000048">
    <property type="protein sequence ID" value="HIS74480.1"/>
    <property type="molecule type" value="Genomic_DNA"/>
</dbReference>
<comment type="catalytic activity">
    <reaction evidence="12">
        <text>2,5-diamino-6-hydroxy-4-(5-phosphoribosylamino)-pyrimidine + H2O + H(+) = 5-amino-6-(5-phospho-D-ribosylamino)uracil + NH4(+)</text>
        <dbReference type="Rhea" id="RHEA:21868"/>
        <dbReference type="ChEBI" id="CHEBI:15377"/>
        <dbReference type="ChEBI" id="CHEBI:15378"/>
        <dbReference type="ChEBI" id="CHEBI:28938"/>
        <dbReference type="ChEBI" id="CHEBI:58453"/>
        <dbReference type="ChEBI" id="CHEBI:58614"/>
        <dbReference type="EC" id="3.5.4.26"/>
    </reaction>
</comment>
<keyword evidence="6 12" id="KW-0686">Riboflavin biosynthesis</keyword>
<feature type="binding site" evidence="15">
    <location>
        <position position="54"/>
    </location>
    <ligand>
        <name>Zn(2+)</name>
        <dbReference type="ChEBI" id="CHEBI:29105"/>
        <note>catalytic</note>
    </ligand>
</feature>
<dbReference type="InterPro" id="IPR002125">
    <property type="entry name" value="CMP_dCMP_dom"/>
</dbReference>
<feature type="binding site" evidence="15">
    <location>
        <position position="80"/>
    </location>
    <ligand>
        <name>Zn(2+)</name>
        <dbReference type="ChEBI" id="CHEBI:29105"/>
        <note>catalytic</note>
    </ligand>
</feature>
<evidence type="ECO:0000256" key="11">
    <source>
        <dbReference type="ARBA" id="ARBA00023268"/>
    </source>
</evidence>
<dbReference type="PROSITE" id="PS00903">
    <property type="entry name" value="CYT_DCMP_DEAMINASES_1"/>
    <property type="match status" value="1"/>
</dbReference>
<evidence type="ECO:0000256" key="15">
    <source>
        <dbReference type="PIRSR" id="PIRSR006769-3"/>
    </source>
</evidence>
<comment type="similarity">
    <text evidence="4 12">In the N-terminal section; belongs to the cytidine and deoxycytidylate deaminase family.</text>
</comment>
<dbReference type="InterPro" id="IPR016192">
    <property type="entry name" value="APOBEC/CMP_deaminase_Zn-bd"/>
</dbReference>
<dbReference type="GO" id="GO:0008270">
    <property type="term" value="F:zinc ion binding"/>
    <property type="evidence" value="ECO:0007669"/>
    <property type="project" value="InterPro"/>
</dbReference>
<keyword evidence="9 12" id="KW-0521">NADP</keyword>
<dbReference type="PIRSF" id="PIRSF006769">
    <property type="entry name" value="RibD"/>
    <property type="match status" value="1"/>
</dbReference>
<feature type="binding site" evidence="14">
    <location>
        <position position="205"/>
    </location>
    <ligand>
        <name>NADP(+)</name>
        <dbReference type="ChEBI" id="CHEBI:58349"/>
    </ligand>
</feature>
<sequence>MMEKYEKLMQICLDEALKYRFDVAPNPMVAAIVYDENEDKIVSLGVHKKFGENHAEVNAVENAGDIDFSDKTLIVNLEPCAHQGKTPPCADLIIQKGFKKVVIGTYDPNPLVCSMGVMKLKNAGIEVAVGVLEQKCKELNKVFIKNITRKLPYVTVKIATTLDSKIVTQGGESKWITGEQARDYVQRLRAQHFGILSGSGTVLADNPALTCRIKGERSPERIIIDRHGKISFDYQVFKDDSTRVFLATNNFERDFPKNVVPIEFVNFRDLFSKLYNHGVYSILIETGKTILTAVLKQQMADEIYKFVSPKIFGSGMDFVGNLNIFKINEALKLDFTGMEKVGEDALVKAKFLYEE</sequence>
<reference evidence="17" key="2">
    <citation type="journal article" date="2021" name="PeerJ">
        <title>Extensive microbial diversity within the chicken gut microbiome revealed by metagenomics and culture.</title>
        <authorList>
            <person name="Gilroy R."/>
            <person name="Ravi A."/>
            <person name="Getino M."/>
            <person name="Pursley I."/>
            <person name="Horton D.L."/>
            <person name="Alikhan N.F."/>
            <person name="Baker D."/>
            <person name="Gharbi K."/>
            <person name="Hall N."/>
            <person name="Watson M."/>
            <person name="Adriaenssens E.M."/>
            <person name="Foster-Nyarko E."/>
            <person name="Jarju S."/>
            <person name="Secka A."/>
            <person name="Antonio M."/>
            <person name="Oren A."/>
            <person name="Chaudhuri R.R."/>
            <person name="La Ragione R."/>
            <person name="Hildebrand F."/>
            <person name="Pallen M.J."/>
        </authorList>
    </citation>
    <scope>NUCLEOTIDE SEQUENCE</scope>
    <source>
        <strain evidence="17">CHK152-2871</strain>
    </source>
</reference>
<dbReference type="Proteomes" id="UP000886865">
    <property type="component" value="Unassembled WGS sequence"/>
</dbReference>
<dbReference type="InterPro" id="IPR004794">
    <property type="entry name" value="Eubact_RibD"/>
</dbReference>
<dbReference type="InterPro" id="IPR011549">
    <property type="entry name" value="RibD_C"/>
</dbReference>
<dbReference type="SUPFAM" id="SSF53597">
    <property type="entry name" value="Dihydrofolate reductase-like"/>
    <property type="match status" value="1"/>
</dbReference>
<dbReference type="GO" id="GO:0050661">
    <property type="term" value="F:NADP binding"/>
    <property type="evidence" value="ECO:0007669"/>
    <property type="project" value="InterPro"/>
</dbReference>
<evidence type="ECO:0000256" key="10">
    <source>
        <dbReference type="ARBA" id="ARBA00023002"/>
    </source>
</evidence>
<feature type="binding site" evidence="14">
    <location>
        <begin position="287"/>
        <end position="293"/>
    </location>
    <ligand>
        <name>NADP(+)</name>
        <dbReference type="ChEBI" id="CHEBI:58349"/>
    </ligand>
</feature>
<feature type="binding site" evidence="14">
    <location>
        <position position="285"/>
    </location>
    <ligand>
        <name>substrate</name>
    </ligand>
</feature>
<feature type="binding site" evidence="15">
    <location>
        <position position="89"/>
    </location>
    <ligand>
        <name>Zn(2+)</name>
        <dbReference type="ChEBI" id="CHEBI:29105"/>
        <note>catalytic</note>
    </ligand>
</feature>
<keyword evidence="10 12" id="KW-0560">Oxidoreductase</keyword>
<dbReference type="AlphaFoldDB" id="A0A9D1JXT5"/>
<evidence type="ECO:0000256" key="14">
    <source>
        <dbReference type="PIRSR" id="PIRSR006769-2"/>
    </source>
</evidence>
<evidence type="ECO:0000256" key="4">
    <source>
        <dbReference type="ARBA" id="ARBA00005259"/>
    </source>
</evidence>
<dbReference type="PANTHER" id="PTHR38011:SF7">
    <property type="entry name" value="2,5-DIAMINO-6-RIBOSYLAMINO-4(3H)-PYRIMIDINONE 5'-PHOSPHATE REDUCTASE"/>
    <property type="match status" value="1"/>
</dbReference>
<evidence type="ECO:0000256" key="6">
    <source>
        <dbReference type="ARBA" id="ARBA00022619"/>
    </source>
</evidence>
<protein>
    <recommendedName>
        <fullName evidence="12">Riboflavin biosynthesis protein RibD</fullName>
    </recommendedName>
    <domain>
        <recommendedName>
            <fullName evidence="12">Diaminohydroxyphosphoribosylaminopyrimidine deaminase</fullName>
            <shortName evidence="12">DRAP deaminase</shortName>
            <ecNumber evidence="12">3.5.4.26</ecNumber>
        </recommendedName>
        <alternativeName>
            <fullName evidence="12">Riboflavin-specific deaminase</fullName>
        </alternativeName>
    </domain>
    <domain>
        <recommendedName>
            <fullName evidence="12">5-amino-6-(5-phosphoribosylamino)uracil reductase</fullName>
            <ecNumber evidence="12">1.1.1.193</ecNumber>
        </recommendedName>
        <alternativeName>
            <fullName evidence="12">HTP reductase</fullName>
        </alternativeName>
    </domain>
</protein>